<evidence type="ECO:0000259" key="5">
    <source>
        <dbReference type="PROSITE" id="PS51805"/>
    </source>
</evidence>
<dbReference type="InterPro" id="IPR050281">
    <property type="entry name" value="Flavin_monoamine_oxidase"/>
</dbReference>
<protein>
    <recommendedName>
        <fullName evidence="5">PHD-type domain-containing protein</fullName>
    </recommendedName>
</protein>
<dbReference type="SUPFAM" id="SSF51905">
    <property type="entry name" value="FAD/NAD(P)-binding domain"/>
    <property type="match status" value="1"/>
</dbReference>
<feature type="region of interest" description="Disordered" evidence="4">
    <location>
        <begin position="1"/>
        <end position="22"/>
    </location>
</feature>
<dbReference type="Gene3D" id="3.90.660.10">
    <property type="match status" value="1"/>
</dbReference>
<dbReference type="InterPro" id="IPR034732">
    <property type="entry name" value="EPHD"/>
</dbReference>
<sequence>MSERLTRGRKRKTPGHLRSNANFEDIQIERIFSLGKHSSQTAEEDSLKTGGRSYVKENGTDQQGQSVQSQRRGHHDEQQQQQGALGECCYVSTTINSRRYYGVLIDQEALKEASNLHFEDEASSLELNQRMVALQKQSEAQVLSQSHGQCQTQGQDQGHSQCRPSIGNREKDIDCDVKKICNRDKDEKITFELDRQVQKFRYVEENSKIAIGGYREIIATYADVLAASEDDRKRAWLIQEACESGGNWVGKYYYQYEVLSSTLEVVGDESGDKTSKSAVLHTSMSFDNFLYNTKLPSWYPLRNITTSRKKIMSMFNLKYDTKGSVRWKGRAEKVNDAVTTSPRMHFRVGIVGAGLGGLGCAQELFRLGEKEGIDLEVKLYEARDRVGGRCCTDNVTFTQKEGGAFPVDLGAGWIHGTTGNPLVPLARAAGNKMCPQGIGVKMLMGDMKEANRSADERVRKFFDDILEQGAKDAWGKEDLDLDLRFQKATRFYAEQLEGNGNHQDRIRTDAALHRYSSDTSVGLAMKKAAAASHLQLSTIEKNLLEWTTKHTEYSFGANLDSLSMRYWDADDEHALEGKHVTLKDGYSSLATELLSQCEMKTKKFELLLSNPVSAIDYDVKCFARPSQHGRHQLLGVSDSCRITSRHGGRVESFDFAVCALPLGILKSSINSNGDGSRVRFVPDLPDTKKDSIEHVGFGILNKVFLQFPHSFWRKRGQESDLAGTPFLSDEKSSFGNASSLNQHHYLFYDVGFNKENPDNMKDPSILYTLISGHDAIKSETQTDAAVVESTMSTIRHLFSGISIPSPSAYKVTRWASDQYSKGSYSFLPPGTSEEDYLSLQSPVCGSGDQFSVGRSEPMRLFFAGEHTSLHYPSMAHGALVSGIRAARDIFTNIQIDKGRSRGPSDRLVPLTRFRMKFPKSPILCHLCKLPRTDKEGAVLVFQRERGGMALIHRNCAEFSPDVQLSGSHWRGVFKCINRGKQLKCVKCGKNGGTIGCSQEDCRNNYHFGCIDDEWNFEKDGKEFICKMHRKFKEVSSKQQTTRNDNSLELNTFQRSVNPHEQHADYEAMTFLQFRFRYPGAVLKCALCNTSDERNNHLLGFRRGEHSTLVHESCLQHTNIVQKESLVTNRPSTMHRNTVFDIIKSSKTCYQCKKPGATIRCKMELCMKYYHYGCCSEWNSNVVGASFLCRDHCRLQVQPQNSASSINVAIRKFELTASSHDLKSSIPKAANGATYPLMTKANKCNTTSPLEDSSRQREEQPKNEGRITMNSVEQSGKHSSASNPNSIQFKSKGNRESAYGTKNNAITAKAMHPQESSAVMIKSALNKDSAMLSAGTKNRVNELLPDTKIVHDLCHEGALTCHKNAISGNGGGRNRRRNYGPSNDFAIPPTVEDATMKEYSNQETDLNSKKGSKHESKHLGTFDFVRTSGNNIITNSDSGRYIALKSVETEDQGKADDTYQSINKDDDDENWDEEESSLGSEEEGSSLLV</sequence>
<dbReference type="PROSITE" id="PS51805">
    <property type="entry name" value="EPHD"/>
    <property type="match status" value="1"/>
</dbReference>
<feature type="compositionally biased region" description="Basic and acidic residues" evidence="4">
    <location>
        <begin position="1251"/>
        <end position="1264"/>
    </location>
</feature>
<reference evidence="6" key="1">
    <citation type="submission" date="2021-01" db="EMBL/GenBank/DDBJ databases">
        <authorList>
            <person name="Corre E."/>
            <person name="Pelletier E."/>
            <person name="Niang G."/>
            <person name="Scheremetjew M."/>
            <person name="Finn R."/>
            <person name="Kale V."/>
            <person name="Holt S."/>
            <person name="Cochrane G."/>
            <person name="Meng A."/>
            <person name="Brown T."/>
            <person name="Cohen L."/>
        </authorList>
    </citation>
    <scope>NUCLEOTIDE SEQUENCE</scope>
    <source>
        <strain evidence="6">MM31A-1</strain>
    </source>
</reference>
<evidence type="ECO:0000256" key="3">
    <source>
        <dbReference type="ARBA" id="ARBA00022833"/>
    </source>
</evidence>
<dbReference type="EMBL" id="HBIO01012901">
    <property type="protein sequence ID" value="CAE0465188.1"/>
    <property type="molecule type" value="Transcribed_RNA"/>
</dbReference>
<feature type="compositionally biased region" description="Basic and acidic residues" evidence="4">
    <location>
        <begin position="1446"/>
        <end position="1456"/>
    </location>
</feature>
<name>A0A7S3V8W9_9STRA</name>
<dbReference type="Gene3D" id="3.30.40.10">
    <property type="entry name" value="Zinc/RING finger domain, C3HC4 (zinc finger)"/>
    <property type="match status" value="2"/>
</dbReference>
<feature type="region of interest" description="Disordered" evidence="4">
    <location>
        <begin position="1446"/>
        <end position="1488"/>
    </location>
</feature>
<evidence type="ECO:0000256" key="1">
    <source>
        <dbReference type="ARBA" id="ARBA00022723"/>
    </source>
</evidence>
<dbReference type="GO" id="GO:0016491">
    <property type="term" value="F:oxidoreductase activity"/>
    <property type="evidence" value="ECO:0007669"/>
    <property type="project" value="InterPro"/>
</dbReference>
<dbReference type="SMART" id="SM00249">
    <property type="entry name" value="PHD"/>
    <property type="match status" value="2"/>
</dbReference>
<dbReference type="Pfam" id="PF13771">
    <property type="entry name" value="zf-HC5HC2H"/>
    <property type="match status" value="1"/>
</dbReference>
<feature type="domain" description="PHD-type" evidence="5">
    <location>
        <begin position="923"/>
        <end position="1029"/>
    </location>
</feature>
<dbReference type="Pfam" id="PF01593">
    <property type="entry name" value="Amino_oxidase"/>
    <property type="match status" value="1"/>
</dbReference>
<feature type="region of interest" description="Disordered" evidence="4">
    <location>
        <begin position="1366"/>
        <end position="1388"/>
    </location>
</feature>
<accession>A0A7S3V8W9</accession>
<proteinExistence type="predicted"/>
<evidence type="ECO:0000256" key="4">
    <source>
        <dbReference type="SAM" id="MobiDB-lite"/>
    </source>
</evidence>
<organism evidence="6">
    <name type="scientific">Chaetoceros debilis</name>
    <dbReference type="NCBI Taxonomy" id="122233"/>
    <lineage>
        <taxon>Eukaryota</taxon>
        <taxon>Sar</taxon>
        <taxon>Stramenopiles</taxon>
        <taxon>Ochrophyta</taxon>
        <taxon>Bacillariophyta</taxon>
        <taxon>Coscinodiscophyceae</taxon>
        <taxon>Chaetocerotophycidae</taxon>
        <taxon>Chaetocerotales</taxon>
        <taxon>Chaetocerotaceae</taxon>
        <taxon>Chaetoceros</taxon>
    </lineage>
</organism>
<evidence type="ECO:0000256" key="2">
    <source>
        <dbReference type="ARBA" id="ARBA00022771"/>
    </source>
</evidence>
<evidence type="ECO:0000313" key="6">
    <source>
        <dbReference type="EMBL" id="CAE0465188.1"/>
    </source>
</evidence>
<keyword evidence="1" id="KW-0479">Metal-binding</keyword>
<feature type="compositionally biased region" description="Acidic residues" evidence="4">
    <location>
        <begin position="1464"/>
        <end position="1488"/>
    </location>
</feature>
<dbReference type="InterPro" id="IPR001965">
    <property type="entry name" value="Znf_PHD"/>
</dbReference>
<dbReference type="SUPFAM" id="SSF54373">
    <property type="entry name" value="FAD-linked reductases, C-terminal domain"/>
    <property type="match status" value="1"/>
</dbReference>
<dbReference type="InterPro" id="IPR002937">
    <property type="entry name" value="Amino_oxidase"/>
</dbReference>
<dbReference type="Gene3D" id="3.50.50.60">
    <property type="entry name" value="FAD/NAD(P)-binding domain"/>
    <property type="match status" value="2"/>
</dbReference>
<dbReference type="SUPFAM" id="SSF57903">
    <property type="entry name" value="FYVE/PHD zinc finger"/>
    <property type="match status" value="2"/>
</dbReference>
<dbReference type="CDD" id="cd15571">
    <property type="entry name" value="ePHD"/>
    <property type="match status" value="1"/>
</dbReference>
<gene>
    <name evidence="6" type="ORF">CDEB00056_LOCUS10029</name>
</gene>
<keyword evidence="2" id="KW-0863">Zinc-finger</keyword>
<feature type="compositionally biased region" description="Polar residues" evidence="4">
    <location>
        <begin position="1267"/>
        <end position="1290"/>
    </location>
</feature>
<dbReference type="InterPro" id="IPR013083">
    <property type="entry name" value="Znf_RING/FYVE/PHD"/>
</dbReference>
<feature type="region of interest" description="Disordered" evidence="4">
    <location>
        <begin position="37"/>
        <end position="83"/>
    </location>
</feature>
<keyword evidence="3" id="KW-0862">Zinc</keyword>
<dbReference type="InterPro" id="IPR036188">
    <property type="entry name" value="FAD/NAD-bd_sf"/>
</dbReference>
<dbReference type="InterPro" id="IPR011011">
    <property type="entry name" value="Znf_FYVE_PHD"/>
</dbReference>
<dbReference type="PANTHER" id="PTHR10742">
    <property type="entry name" value="FLAVIN MONOAMINE OXIDASE"/>
    <property type="match status" value="1"/>
</dbReference>
<feature type="region of interest" description="Disordered" evidence="4">
    <location>
        <begin position="1243"/>
        <end position="1297"/>
    </location>
</feature>
<dbReference type="GO" id="GO:0008270">
    <property type="term" value="F:zinc ion binding"/>
    <property type="evidence" value="ECO:0007669"/>
    <property type="project" value="UniProtKB-KW"/>
</dbReference>
<dbReference type="PANTHER" id="PTHR10742:SF410">
    <property type="entry name" value="LYSINE-SPECIFIC HISTONE DEMETHYLASE 2"/>
    <property type="match status" value="1"/>
</dbReference>